<reference evidence="2 3" key="1">
    <citation type="submission" date="2019-10" db="EMBL/GenBank/DDBJ databases">
        <title>Draft Genome Sequence of Cytophagaceae sp. SJW1-29.</title>
        <authorList>
            <person name="Choi A."/>
        </authorList>
    </citation>
    <scope>NUCLEOTIDE SEQUENCE [LARGE SCALE GENOMIC DNA]</scope>
    <source>
        <strain evidence="2 3">SJW1-29</strain>
    </source>
</reference>
<accession>A0A7C9F801</accession>
<dbReference type="InterPro" id="IPR002182">
    <property type="entry name" value="NB-ARC"/>
</dbReference>
<dbReference type="Gene3D" id="1.25.40.10">
    <property type="entry name" value="Tetratricopeptide repeat domain"/>
    <property type="match status" value="1"/>
</dbReference>
<evidence type="ECO:0000313" key="3">
    <source>
        <dbReference type="Proteomes" id="UP000479293"/>
    </source>
</evidence>
<dbReference type="InterPro" id="IPR012340">
    <property type="entry name" value="NA-bd_OB-fold"/>
</dbReference>
<dbReference type="InterPro" id="IPR011990">
    <property type="entry name" value="TPR-like_helical_dom_sf"/>
</dbReference>
<dbReference type="SUPFAM" id="SSF52540">
    <property type="entry name" value="P-loop containing nucleoside triphosphate hydrolases"/>
    <property type="match status" value="1"/>
</dbReference>
<gene>
    <name evidence="2" type="ORF">GBK04_06975</name>
</gene>
<dbReference type="InterPro" id="IPR027417">
    <property type="entry name" value="P-loop_NTPase"/>
</dbReference>
<dbReference type="Gene3D" id="2.40.50.140">
    <property type="entry name" value="Nucleic acid-binding proteins"/>
    <property type="match status" value="1"/>
</dbReference>
<dbReference type="Pfam" id="PF00931">
    <property type="entry name" value="NB-ARC"/>
    <property type="match status" value="1"/>
</dbReference>
<dbReference type="PANTHER" id="PTHR47691:SF3">
    <property type="entry name" value="HTH-TYPE TRANSCRIPTIONAL REGULATOR RV0890C-RELATED"/>
    <property type="match status" value="1"/>
</dbReference>
<proteinExistence type="predicted"/>
<dbReference type="Pfam" id="PF12895">
    <property type="entry name" value="ANAPC3"/>
    <property type="match status" value="1"/>
</dbReference>
<organism evidence="2 3">
    <name type="scientific">Salmonirosea aquatica</name>
    <dbReference type="NCBI Taxonomy" id="2654236"/>
    <lineage>
        <taxon>Bacteria</taxon>
        <taxon>Pseudomonadati</taxon>
        <taxon>Bacteroidota</taxon>
        <taxon>Cytophagia</taxon>
        <taxon>Cytophagales</taxon>
        <taxon>Spirosomataceae</taxon>
        <taxon>Salmonirosea</taxon>
    </lineage>
</organism>
<dbReference type="SUPFAM" id="SSF48452">
    <property type="entry name" value="TPR-like"/>
    <property type="match status" value="1"/>
</dbReference>
<dbReference type="AlphaFoldDB" id="A0A7C9F801"/>
<name>A0A7C9F801_9BACT</name>
<dbReference type="GO" id="GO:0043531">
    <property type="term" value="F:ADP binding"/>
    <property type="evidence" value="ECO:0007669"/>
    <property type="project" value="InterPro"/>
</dbReference>
<dbReference type="PANTHER" id="PTHR47691">
    <property type="entry name" value="REGULATOR-RELATED"/>
    <property type="match status" value="1"/>
</dbReference>
<evidence type="ECO:0000259" key="1">
    <source>
        <dbReference type="Pfam" id="PF00931"/>
    </source>
</evidence>
<comment type="caution">
    <text evidence="2">The sequence shown here is derived from an EMBL/GenBank/DDBJ whole genome shotgun (WGS) entry which is preliminary data.</text>
</comment>
<dbReference type="EMBL" id="WHLY01000002">
    <property type="protein sequence ID" value="MPR33104.1"/>
    <property type="molecule type" value="Genomic_DNA"/>
</dbReference>
<dbReference type="Gene3D" id="3.40.50.300">
    <property type="entry name" value="P-loop containing nucleotide triphosphate hydrolases"/>
    <property type="match status" value="1"/>
</dbReference>
<keyword evidence="3" id="KW-1185">Reference proteome</keyword>
<dbReference type="RefSeq" id="WP_152758096.1">
    <property type="nucleotide sequence ID" value="NZ_WHLY01000002.1"/>
</dbReference>
<protein>
    <recommendedName>
        <fullName evidence="1">NB-ARC domain-containing protein</fullName>
    </recommendedName>
</protein>
<evidence type="ECO:0000313" key="2">
    <source>
        <dbReference type="EMBL" id="MPR33104.1"/>
    </source>
</evidence>
<sequence length="884" mass="101249">MARITEIRLTLAAFLYGIEIDIKNVLKRYVTPFQEDVGFFKDSELESKIIDRFKKDNPGVDYKNNIDDVLDFVDFFDSFNILKKNDVFLPKKTSEYLSQIFGELSDLTPIRNRVMHTRPLLGGDFSTVYDFVQKLKSNLPIDWKYAIETRELIDKDPTYLLTLRLPTIVTYGTPSKVTHNLPAPDFDDTGFIGRTKDVDEIKKLIFSNKVVSILGDGGIGKTALAVKVAYDLVDMGDKCPFELIIWTSAKTTMLTSKGIEDIYTAITDYTGLISVISDSLDKSITINKFDAVIEYLELFKTLIIIDNLETIQSEEVRNFIRNAQTKCNIVITSRIGLGELEYPRTLSGLTENECAKLIREIARIRNSDILMKLPQSTLIDIASKLYYNPLALKWFVSTVETGISPQEVLNNKDNLLNFCLTNVYEKLSEGAISVLNSIRASRRKLSSAEILYLSDYETLDARKYLIELFKTTLISREIVDATNIEEVYYYIPDFAKEYLSQKHPVDQAYVKRITSKSRELTSGIQEIKKINNYNEFSINALACETPNQRIAAKLLSEALSFSKANNYTKAFQKVTEAKNVDPNYYEVYRVSAFMKATNGDTLSAEDDYILGLEIAPENPRLLYFYAQFLLFHLEDTEKALECAEKVFKLKPDHPNSSFLFARCYNVMKEFNKAIQIIKNLISDKELDPLNLRVAYTELLSLYNHSGQSYLKIENDIDNGVGHFKKAFDVFHICVKKEIVDIKMIKNFCEALYIFMQMLPSTEIEKNHLYIKTIIEKNKNQISLIYLNRKVVLKFSEKFDDDSLNYLLDSQIEEGTKIGNIMKGSNDSFVFIDSENERYFAHCTDFSEIKNTNELKKVKNGQLVSFEEGHNNKGICAKNVKIISS</sequence>
<feature type="domain" description="NB-ARC" evidence="1">
    <location>
        <begin position="195"/>
        <end position="334"/>
    </location>
</feature>
<dbReference type="Proteomes" id="UP000479293">
    <property type="component" value="Unassembled WGS sequence"/>
</dbReference>